<protein>
    <recommendedName>
        <fullName evidence="1">RNA-dependent RNA polymerase</fullName>
        <ecNumber evidence="1">2.7.7.48</ecNumber>
    </recommendedName>
</protein>
<dbReference type="GO" id="GO:0031380">
    <property type="term" value="C:nuclear RNA-directed RNA polymerase complex"/>
    <property type="evidence" value="ECO:0007669"/>
    <property type="project" value="TreeGrafter"/>
</dbReference>
<evidence type="ECO:0000313" key="4">
    <source>
        <dbReference type="Proteomes" id="UP000444721"/>
    </source>
</evidence>
<name>A0A6A5BRC2_NAEFO</name>
<comment type="caution">
    <text evidence="3">The sequence shown here is derived from an EMBL/GenBank/DDBJ whole genome shotgun (WGS) entry which is preliminary data.</text>
</comment>
<comment type="similarity">
    <text evidence="1">Belongs to the RdRP family.</text>
</comment>
<dbReference type="PANTHER" id="PTHR23079">
    <property type="entry name" value="RNA-DEPENDENT RNA POLYMERASE"/>
    <property type="match status" value="1"/>
</dbReference>
<dbReference type="VEuPathDB" id="AmoebaDB:FDP41_004019"/>
<dbReference type="VEuPathDB" id="AmoebaDB:NF0116540"/>
<accession>A0A6A5BRC2</accession>
<dbReference type="GO" id="GO:0003968">
    <property type="term" value="F:RNA-directed RNA polymerase activity"/>
    <property type="evidence" value="ECO:0007669"/>
    <property type="project" value="UniProtKB-KW"/>
</dbReference>
<organism evidence="3 4">
    <name type="scientific">Naegleria fowleri</name>
    <name type="common">Brain eating amoeba</name>
    <dbReference type="NCBI Taxonomy" id="5763"/>
    <lineage>
        <taxon>Eukaryota</taxon>
        <taxon>Discoba</taxon>
        <taxon>Heterolobosea</taxon>
        <taxon>Tetramitia</taxon>
        <taxon>Eutetramitia</taxon>
        <taxon>Vahlkampfiidae</taxon>
        <taxon>Naegleria</taxon>
    </lineage>
</organism>
<keyword evidence="1" id="KW-0808">Transferase</keyword>
<dbReference type="GO" id="GO:0030422">
    <property type="term" value="P:siRNA processing"/>
    <property type="evidence" value="ECO:0007669"/>
    <property type="project" value="TreeGrafter"/>
</dbReference>
<dbReference type="InterPro" id="IPR057596">
    <property type="entry name" value="RDRP_core"/>
</dbReference>
<dbReference type="GO" id="GO:0003723">
    <property type="term" value="F:RNA binding"/>
    <property type="evidence" value="ECO:0007669"/>
    <property type="project" value="UniProtKB-KW"/>
</dbReference>
<reference evidence="3 4" key="1">
    <citation type="journal article" date="2019" name="Sci. Rep.">
        <title>Nanopore sequencing improves the draft genome of the human pathogenic amoeba Naegleria fowleri.</title>
        <authorList>
            <person name="Liechti N."/>
            <person name="Schurch N."/>
            <person name="Bruggmann R."/>
            <person name="Wittwer M."/>
        </authorList>
    </citation>
    <scope>NUCLEOTIDE SEQUENCE [LARGE SCALE GENOMIC DNA]</scope>
    <source>
        <strain evidence="3 4">ATCC 30894</strain>
    </source>
</reference>
<dbReference type="PANTHER" id="PTHR23079:SF55">
    <property type="entry name" value="RNA-DIRECTED RNA POLYMERASE"/>
    <property type="match status" value="1"/>
</dbReference>
<dbReference type="Pfam" id="PF05183">
    <property type="entry name" value="RdRP"/>
    <property type="match status" value="1"/>
</dbReference>
<keyword evidence="4" id="KW-1185">Reference proteome</keyword>
<dbReference type="EC" id="2.7.7.48" evidence="1"/>
<sequence>MVSSLSECSTINSPQPVHSVSNVRRPKQVFIPPPKYQDAYQQMKRQQFLSLCRSYQRKSSMPLISERNVFSSNHNSQCIEPKENMECLQSQKKRKVEKDTNTLQLSSQGLTRNALADISLSVDNNCVSQNVTNKVFVTEELKKEKNFTTPSSTMTCSDVQKISTCHSRTDLQKKFLSQIEPHINTYLGKQIITNIDLGQLFLITDGLNHILGNQYPLIGKIHEGPNGGYFLHIDNDGLVSKQTSYNCSSIYQSYTRLGRILMSIGLGRAMLYLYFTQEYVSSHAHDVEHICKHGIVYNGTRYKLFTSSNSSLCSRTGLSLFISSHINHVYLVSMLGNFSEAAKKGPRKALSRLALNSGKSFFSRKQLLTEELFILDDEQDYPGVDGCGFAREDYFRDILIHTEKQPFLYDGDVSRFIDDSEIDHIVAMQFRVGGFKGVLQAIPMKFWNLLQQKYGFNDQVRCVMRKSMQKFVGNTNIYSNFDVLEVSRIFGGSINLHFMSCMLQLTSKREEMEKIFLTRLDEYLVEKLCLDPENRSQLKHSSVLNDVNSSTTFDQDSIYSKVKSLLLAGHRLDNPFIHKWIMKRIERKCQSLFFNHFSLKFKIKKCINLIGIIDETGKLGPNQVFIACLKIRNILGERDYHNLQHVIVYRNPLAYQGDIMKLEIVKTLPNTFTAEEAEYLSSRENVIVFPKCYKQKSIHQFMGGGDLDGDRYVIIFDQEIIALFDKESPKVDYDSHTSIETNKPVSHHDIINEHVNCIIHKDNLISEIFYCNMLVRESDDIELKKLLAKALADAIDSKRAHLMDFRKLILETKQKFKEPAWYLESSKVKVSEGRLFDGHTFEFRMMNLIIETYSSIKYQPNYSAIDKDLIFKPVKRNAMLEQKWKAEFYLAHNQWTEYWIHFCCAMENKSTTSFAMTNFSKNNLKEKMFQKSLRPFLDEYFNSTLQDGHSNHDKQQDVRHTRNTTQHDYWKNLFHSGGLLSKDAPSKASIWLQTAYELEQQRCDMKDSQELIQQQQWLTSQWMETSTSFSTNVSQKSTLLSRMPQFGSFSQPPPQTFFRSLNSQQEVCHTYSQQPKSRSQQWNKTSLSCSRKSILSSPFLYYC</sequence>
<gene>
    <name evidence="3" type="ORF">FDP41_004019</name>
</gene>
<feature type="domain" description="RDRP core" evidence="2">
    <location>
        <begin position="284"/>
        <end position="821"/>
    </location>
</feature>
<dbReference type="VEuPathDB" id="AmoebaDB:NfTy_069640"/>
<dbReference type="GeneID" id="68111237"/>
<keyword evidence="1" id="KW-0694">RNA-binding</keyword>
<dbReference type="InterPro" id="IPR007855">
    <property type="entry name" value="RDRP"/>
</dbReference>
<evidence type="ECO:0000313" key="3">
    <source>
        <dbReference type="EMBL" id="KAF0976724.1"/>
    </source>
</evidence>
<keyword evidence="1" id="KW-0696">RNA-directed RNA polymerase</keyword>
<dbReference type="AlphaFoldDB" id="A0A6A5BRC2"/>
<dbReference type="OrthoDB" id="6513042at2759"/>
<proteinExistence type="inferred from homology"/>
<dbReference type="OMA" id="CAMENKS"/>
<evidence type="ECO:0000259" key="2">
    <source>
        <dbReference type="Pfam" id="PF05183"/>
    </source>
</evidence>
<dbReference type="EMBL" id="VFQX01000036">
    <property type="protein sequence ID" value="KAF0976724.1"/>
    <property type="molecule type" value="Genomic_DNA"/>
</dbReference>
<keyword evidence="1" id="KW-0548">Nucleotidyltransferase</keyword>
<comment type="catalytic activity">
    <reaction evidence="1">
        <text>RNA(n) + a ribonucleoside 5'-triphosphate = RNA(n+1) + diphosphate</text>
        <dbReference type="Rhea" id="RHEA:21248"/>
        <dbReference type="Rhea" id="RHEA-COMP:14527"/>
        <dbReference type="Rhea" id="RHEA-COMP:17342"/>
        <dbReference type="ChEBI" id="CHEBI:33019"/>
        <dbReference type="ChEBI" id="CHEBI:61557"/>
        <dbReference type="ChEBI" id="CHEBI:140395"/>
        <dbReference type="EC" id="2.7.7.48"/>
    </reaction>
</comment>
<dbReference type="Proteomes" id="UP000444721">
    <property type="component" value="Unassembled WGS sequence"/>
</dbReference>
<evidence type="ECO:0000256" key="1">
    <source>
        <dbReference type="RuleBase" id="RU363098"/>
    </source>
</evidence>
<dbReference type="RefSeq" id="XP_044561437.1">
    <property type="nucleotide sequence ID" value="XM_044707388.1"/>
</dbReference>